<reference evidence="1 2" key="1">
    <citation type="submission" date="2023-04" db="EMBL/GenBank/DDBJ databases">
        <title>Luteimonas endophyticus RD2P54.</title>
        <authorList>
            <person name="Sun J.-Q."/>
        </authorList>
    </citation>
    <scope>NUCLEOTIDE SEQUENCE [LARGE SCALE GENOMIC DNA]</scope>
    <source>
        <strain evidence="1 2">RD2P54</strain>
    </source>
</reference>
<organism evidence="1 2">
    <name type="scientific">Luteimonas endophytica</name>
    <dbReference type="NCBI Taxonomy" id="3042023"/>
    <lineage>
        <taxon>Bacteria</taxon>
        <taxon>Pseudomonadati</taxon>
        <taxon>Pseudomonadota</taxon>
        <taxon>Gammaproteobacteria</taxon>
        <taxon>Lysobacterales</taxon>
        <taxon>Lysobacteraceae</taxon>
        <taxon>Luteimonas</taxon>
    </lineage>
</organism>
<comment type="caution">
    <text evidence="1">The sequence shown here is derived from an EMBL/GenBank/DDBJ whole genome shotgun (WGS) entry which is preliminary data.</text>
</comment>
<name>A0ABT6J6M1_9GAMM</name>
<accession>A0ABT6J6M1</accession>
<protein>
    <recommendedName>
        <fullName evidence="3">Heme oxygenase</fullName>
    </recommendedName>
</protein>
<evidence type="ECO:0008006" key="3">
    <source>
        <dbReference type="Google" id="ProtNLM"/>
    </source>
</evidence>
<gene>
    <name evidence="1" type="ORF">QFW77_05675</name>
</gene>
<evidence type="ECO:0000313" key="2">
    <source>
        <dbReference type="Proteomes" id="UP001156940"/>
    </source>
</evidence>
<dbReference type="InterPro" id="IPR016084">
    <property type="entry name" value="Haem_Oase-like_multi-hlx"/>
</dbReference>
<keyword evidence="2" id="KW-1185">Reference proteome</keyword>
<dbReference type="EMBL" id="JARXRM010000024">
    <property type="protein sequence ID" value="MDH5822479.1"/>
    <property type="molecule type" value="Genomic_DNA"/>
</dbReference>
<evidence type="ECO:0000313" key="1">
    <source>
        <dbReference type="EMBL" id="MDH5822479.1"/>
    </source>
</evidence>
<dbReference type="Gene3D" id="1.20.910.10">
    <property type="entry name" value="Heme oxygenase-like"/>
    <property type="match status" value="1"/>
</dbReference>
<sequence length="158" mass="17266">MRDRATYAGYLRGMHRFAGDFERALQCAPRLSAWLATDLAALGLMPLPPAANAPRVRGHGERAGWQYVMAGSSIGARRLLRDVRLLGFDGDRGATFLARHAVSEDWPTVQACLARFDPQDTREQALITQGALAAFALADRCFGRALASTHPGMERQQA</sequence>
<dbReference type="SUPFAM" id="SSF48613">
    <property type="entry name" value="Heme oxygenase-like"/>
    <property type="match status" value="1"/>
</dbReference>
<dbReference type="RefSeq" id="WP_280573398.1">
    <property type="nucleotide sequence ID" value="NZ_JARXRM010000024.1"/>
</dbReference>
<dbReference type="Proteomes" id="UP001156940">
    <property type="component" value="Unassembled WGS sequence"/>
</dbReference>
<proteinExistence type="predicted"/>